<feature type="region of interest" description="Disordered" evidence="1">
    <location>
        <begin position="371"/>
        <end position="391"/>
    </location>
</feature>
<organism evidence="4 5">
    <name type="scientific">Blattamonas nauphoetae</name>
    <dbReference type="NCBI Taxonomy" id="2049346"/>
    <lineage>
        <taxon>Eukaryota</taxon>
        <taxon>Metamonada</taxon>
        <taxon>Preaxostyla</taxon>
        <taxon>Oxymonadida</taxon>
        <taxon>Blattamonas</taxon>
    </lineage>
</organism>
<reference evidence="4 5" key="1">
    <citation type="journal article" date="2022" name="bioRxiv">
        <title>Genomics of Preaxostyla Flagellates Illuminates Evolutionary Transitions and the Path Towards Mitochondrial Loss.</title>
        <authorList>
            <person name="Novak L.V.F."/>
            <person name="Treitli S.C."/>
            <person name="Pyrih J."/>
            <person name="Halakuc P."/>
            <person name="Pipaliya S.V."/>
            <person name="Vacek V."/>
            <person name="Brzon O."/>
            <person name="Soukal P."/>
            <person name="Eme L."/>
            <person name="Dacks J.B."/>
            <person name="Karnkowska A."/>
            <person name="Elias M."/>
            <person name="Hampl V."/>
        </authorList>
    </citation>
    <scope>NUCLEOTIDE SEQUENCE [LARGE SCALE GENOMIC DNA]</scope>
    <source>
        <strain evidence="4">NAU3</strain>
        <tissue evidence="4">Gut</tissue>
    </source>
</reference>
<evidence type="ECO:0000259" key="3">
    <source>
        <dbReference type="PROSITE" id="PS51746"/>
    </source>
</evidence>
<sequence>MTFRRTRVVEGKAGQHDQDDVDPHSMVEEIVKQKRASSSKEDQDEEDNPYDMEEDVVEEIRMESVGIEEKKEDDDPYEMGNDAVHEPSSESKTKEEENTPQPPSITDHNPDFKAFFHDPSLMHRDIRSSTVDFTRQPKHPPSHNHPNVGCAETNGERQTMEDAVLLLPELRFSRIGLQEMSNIEFELEHAMHPQSPNDDVNGCGLFGVFDRHKGPQTATFLAAHFVAIFLETVREMLGIDKQTTNVSPSSSPHPLFIPTLLRATMENLTKKMRLLRVDDRACALLALITPMTAFVTNVGDCRAVLPVFLDVRHTQPQTTHNTNILVRPWRFRDVVSLFTDPQLTIDHKPVCQSVRINGVLAVAPLERADRTRQGRTATAKRRTSTHPGFEGGRTRLISGLAELHDRHPPDLVCGWTAGTVSDSVIQHAGLIIEADDDNAYTAFDEDSGSMRVDKGKFAKFAALRNRVQLDENYGDCLEAKQMLLDPNTGVVERTIMKKAAFLLQGILEGPERSSFYYVSAQSPVVNGLRRQLLSRQSVLKMFEDYDSSIIRVGIDVIKGVFSGLWASAKTATNLAKDAVQTTVKTVSSALGEDEEEELSQKNLRKKDQEMKKQTKAKYLTPTLVDEGLRHILLHLLIVTLMVSIGMMDIFSHLLTIILCGSVLLSHRLAPQRKNSGVLPLPPSHRTHSYISLPTPSSIRKDPHILLPLKLHPRQFYHQSFFQHSDERFRRRCSLQNATSDGQAIKTTMHFGKQGSIPFLSS</sequence>
<dbReference type="PANTHER" id="PTHR13832:SF827">
    <property type="entry name" value="PROTEIN PHOSPHATASE 1L"/>
    <property type="match status" value="1"/>
</dbReference>
<evidence type="ECO:0000256" key="2">
    <source>
        <dbReference type="SAM" id="Phobius"/>
    </source>
</evidence>
<evidence type="ECO:0000256" key="1">
    <source>
        <dbReference type="SAM" id="MobiDB-lite"/>
    </source>
</evidence>
<feature type="compositionally biased region" description="Basic and acidic residues" evidence="1">
    <location>
        <begin position="83"/>
        <end position="97"/>
    </location>
</feature>
<dbReference type="Pfam" id="PF00481">
    <property type="entry name" value="PP2C"/>
    <property type="match status" value="1"/>
</dbReference>
<feature type="domain" description="PPM-type phosphatase" evidence="3">
    <location>
        <begin position="147"/>
        <end position="554"/>
    </location>
</feature>
<evidence type="ECO:0000313" key="4">
    <source>
        <dbReference type="EMBL" id="KAK2946065.1"/>
    </source>
</evidence>
<dbReference type="SMART" id="SM00332">
    <property type="entry name" value="PP2Cc"/>
    <property type="match status" value="1"/>
</dbReference>
<dbReference type="InterPro" id="IPR036457">
    <property type="entry name" value="PPM-type-like_dom_sf"/>
</dbReference>
<dbReference type="EMBL" id="JARBJD010000239">
    <property type="protein sequence ID" value="KAK2946065.1"/>
    <property type="molecule type" value="Genomic_DNA"/>
</dbReference>
<evidence type="ECO:0000313" key="5">
    <source>
        <dbReference type="Proteomes" id="UP001281761"/>
    </source>
</evidence>
<gene>
    <name evidence="4" type="ORF">BLNAU_19024</name>
</gene>
<keyword evidence="2" id="KW-0812">Transmembrane</keyword>
<comment type="caution">
    <text evidence="4">The sequence shown here is derived from an EMBL/GenBank/DDBJ whole genome shotgun (WGS) entry which is preliminary data.</text>
</comment>
<feature type="compositionally biased region" description="Basic and acidic residues" evidence="1">
    <location>
        <begin position="7"/>
        <end position="32"/>
    </location>
</feature>
<dbReference type="InterPro" id="IPR015655">
    <property type="entry name" value="PP2C"/>
</dbReference>
<feature type="compositionally biased region" description="Basic and acidic residues" evidence="1">
    <location>
        <begin position="58"/>
        <end position="70"/>
    </location>
</feature>
<accession>A0ABQ9X2Y1</accession>
<dbReference type="Proteomes" id="UP001281761">
    <property type="component" value="Unassembled WGS sequence"/>
</dbReference>
<dbReference type="PROSITE" id="PS51746">
    <property type="entry name" value="PPM_2"/>
    <property type="match status" value="1"/>
</dbReference>
<feature type="compositionally biased region" description="Acidic residues" evidence="1">
    <location>
        <begin position="42"/>
        <end position="57"/>
    </location>
</feature>
<keyword evidence="2" id="KW-0472">Membrane</keyword>
<dbReference type="InterPro" id="IPR001932">
    <property type="entry name" value="PPM-type_phosphatase-like_dom"/>
</dbReference>
<feature type="transmembrane region" description="Helical" evidence="2">
    <location>
        <begin position="631"/>
        <end position="664"/>
    </location>
</feature>
<keyword evidence="2" id="KW-1133">Transmembrane helix</keyword>
<dbReference type="SUPFAM" id="SSF81606">
    <property type="entry name" value="PP2C-like"/>
    <property type="match status" value="1"/>
</dbReference>
<feature type="region of interest" description="Disordered" evidence="1">
    <location>
        <begin position="133"/>
        <end position="153"/>
    </location>
</feature>
<keyword evidence="5" id="KW-1185">Reference proteome</keyword>
<feature type="region of interest" description="Disordered" evidence="1">
    <location>
        <begin position="1"/>
        <end position="110"/>
    </location>
</feature>
<name>A0ABQ9X2Y1_9EUKA</name>
<protein>
    <recommendedName>
        <fullName evidence="3">PPM-type phosphatase domain-containing protein</fullName>
    </recommendedName>
</protein>
<dbReference type="PANTHER" id="PTHR13832">
    <property type="entry name" value="PROTEIN PHOSPHATASE 2C"/>
    <property type="match status" value="1"/>
</dbReference>
<proteinExistence type="predicted"/>
<dbReference type="Gene3D" id="3.60.40.10">
    <property type="entry name" value="PPM-type phosphatase domain"/>
    <property type="match status" value="1"/>
</dbReference>